<evidence type="ECO:0000313" key="1">
    <source>
        <dbReference type="EMBL" id="KNB09079.1"/>
    </source>
</evidence>
<dbReference type="KEGG" id="fox:FOXG_20141"/>
<dbReference type="VEuPathDB" id="FungiDB:FOXG_20141"/>
<dbReference type="EMBL" id="DS231707">
    <property type="protein sequence ID" value="KNB09079.1"/>
    <property type="molecule type" value="Genomic_DNA"/>
</dbReference>
<sequence>MATTLQPPEVQEHLRTIEVHDLLRLPRIRATIRPSHIDNHAIPIVHPPSQQFLNGKTPRRYVGRVGLRVASTVDLPMRSMDEETTSRRPTANEPPTLIYCSKPSAYCVLMSDKRVLRKGCRCRCRCSGSGSMLAVLTVRLGWCRRCRRPPPRTGPKGILARASF</sequence>
<proteinExistence type="predicted"/>
<reference evidence="1" key="2">
    <citation type="journal article" date="2010" name="Nature">
        <title>Comparative genomics reveals mobile pathogenicity chromosomes in Fusarium.</title>
        <authorList>
            <person name="Ma L.J."/>
            <person name="van der Does H.C."/>
            <person name="Borkovich K.A."/>
            <person name="Coleman J.J."/>
            <person name="Daboussi M.J."/>
            <person name="Di Pietro A."/>
            <person name="Dufresne M."/>
            <person name="Freitag M."/>
            <person name="Grabherr M."/>
            <person name="Henrissat B."/>
            <person name="Houterman P.M."/>
            <person name="Kang S."/>
            <person name="Shim W.B."/>
            <person name="Woloshuk C."/>
            <person name="Xie X."/>
            <person name="Xu J.R."/>
            <person name="Antoniw J."/>
            <person name="Baker S.E."/>
            <person name="Bluhm B.H."/>
            <person name="Breakspear A."/>
            <person name="Brown D.W."/>
            <person name="Butchko R.A."/>
            <person name="Chapman S."/>
            <person name="Coulson R."/>
            <person name="Coutinho P.M."/>
            <person name="Danchin E.G."/>
            <person name="Diener A."/>
            <person name="Gale L.R."/>
            <person name="Gardiner D.M."/>
            <person name="Goff S."/>
            <person name="Hammond-Kosack K.E."/>
            <person name="Hilburn K."/>
            <person name="Hua-Van A."/>
            <person name="Jonkers W."/>
            <person name="Kazan K."/>
            <person name="Kodira C.D."/>
            <person name="Koehrsen M."/>
            <person name="Kumar L."/>
            <person name="Lee Y.H."/>
            <person name="Li L."/>
            <person name="Manners J.M."/>
            <person name="Miranda-Saavedra D."/>
            <person name="Mukherjee M."/>
            <person name="Park G."/>
            <person name="Park J."/>
            <person name="Park S.Y."/>
            <person name="Proctor R.H."/>
            <person name="Regev A."/>
            <person name="Ruiz-Roldan M.C."/>
            <person name="Sain D."/>
            <person name="Sakthikumar S."/>
            <person name="Sykes S."/>
            <person name="Schwartz D.C."/>
            <person name="Turgeon B.G."/>
            <person name="Wapinski I."/>
            <person name="Yoder O."/>
            <person name="Young S."/>
            <person name="Zeng Q."/>
            <person name="Zhou S."/>
            <person name="Galagan J."/>
            <person name="Cuomo C.A."/>
            <person name="Kistler H.C."/>
            <person name="Rep M."/>
        </authorList>
    </citation>
    <scope>NUCLEOTIDE SEQUENCE [LARGE SCALE GENOMIC DNA]</scope>
    <source>
        <strain evidence="1">4287</strain>
    </source>
</reference>
<protein>
    <submittedName>
        <fullName evidence="1">Uncharacterized protein</fullName>
    </submittedName>
</protein>
<dbReference type="AlphaFoldDB" id="A0A0J9VC82"/>
<reference evidence="1" key="1">
    <citation type="submission" date="2007-04" db="EMBL/GenBank/DDBJ databases">
        <authorList>
            <consortium name="The Broad Institute Genome Sequencing Platform"/>
            <person name="Birren B."/>
            <person name="Lander E."/>
            <person name="Galagan J."/>
            <person name="Nusbaum C."/>
            <person name="Devon K."/>
            <person name="Ma L.-J."/>
            <person name="Jaffe D."/>
            <person name="Butler J."/>
            <person name="Alvarez P."/>
            <person name="Gnerre S."/>
            <person name="Grabherr M."/>
            <person name="Kleber M."/>
            <person name="Mauceli E."/>
            <person name="Brockman W."/>
            <person name="MacCallum I.A."/>
            <person name="Young S."/>
            <person name="LaButti K."/>
            <person name="DeCaprio D."/>
            <person name="Crawford M."/>
            <person name="Koehrsen M."/>
            <person name="Engels R."/>
            <person name="Montgomery P."/>
            <person name="Pearson M."/>
            <person name="Howarth C."/>
            <person name="Larson L."/>
            <person name="White J."/>
            <person name="O'Leary S."/>
            <person name="Kodira C."/>
            <person name="Zeng Q."/>
            <person name="Yandava C."/>
            <person name="Alvarado L."/>
            <person name="Kistler C."/>
            <person name="Shim W.-B."/>
            <person name="Kang S."/>
            <person name="Woloshuk C."/>
        </authorList>
    </citation>
    <scope>NUCLEOTIDE SEQUENCE</scope>
    <source>
        <strain evidence="1">4287</strain>
    </source>
</reference>
<dbReference type="GeneID" id="28960847"/>
<dbReference type="RefSeq" id="XP_018247124.1">
    <property type="nucleotide sequence ID" value="XM_018400415.1"/>
</dbReference>
<name>A0A0J9VC82_FUSO4</name>
<organism evidence="1 2">
    <name type="scientific">Fusarium oxysporum f. sp. lycopersici (strain 4287 / CBS 123668 / FGSC 9935 / NRRL 34936)</name>
    <name type="common">Fusarium vascular wilt of tomato</name>
    <dbReference type="NCBI Taxonomy" id="426428"/>
    <lineage>
        <taxon>Eukaryota</taxon>
        <taxon>Fungi</taxon>
        <taxon>Dikarya</taxon>
        <taxon>Ascomycota</taxon>
        <taxon>Pezizomycotina</taxon>
        <taxon>Sordariomycetes</taxon>
        <taxon>Hypocreomycetidae</taxon>
        <taxon>Hypocreales</taxon>
        <taxon>Nectriaceae</taxon>
        <taxon>Fusarium</taxon>
        <taxon>Fusarium oxysporum species complex</taxon>
    </lineage>
</organism>
<evidence type="ECO:0000313" key="2">
    <source>
        <dbReference type="Proteomes" id="UP000009097"/>
    </source>
</evidence>
<dbReference type="Proteomes" id="UP000009097">
    <property type="component" value="Unassembled WGS sequence"/>
</dbReference>
<accession>A0A0J9VC82</accession>
<gene>
    <name evidence="1" type="ORF">FOXG_20141</name>
</gene>